<evidence type="ECO:0000256" key="3">
    <source>
        <dbReference type="ARBA" id="ARBA00005634"/>
    </source>
</evidence>
<keyword evidence="6" id="KW-0479">Metal-binding</keyword>
<name>A0A6A5C5A5_NAEFO</name>
<protein>
    <recommendedName>
        <fullName evidence="16">Peptidase M28 domain-containing protein</fullName>
    </recommendedName>
</protein>
<evidence type="ECO:0000313" key="17">
    <source>
        <dbReference type="EMBL" id="KAF0984477.1"/>
    </source>
</evidence>
<evidence type="ECO:0000256" key="10">
    <source>
        <dbReference type="ARBA" id="ARBA00022989"/>
    </source>
</evidence>
<feature type="transmembrane region" description="Helical" evidence="15">
    <location>
        <begin position="738"/>
        <end position="759"/>
    </location>
</feature>
<gene>
    <name evidence="17" type="ORF">FDP41_000376</name>
</gene>
<dbReference type="RefSeq" id="XP_044569190.1">
    <property type="nucleotide sequence ID" value="XM_044707099.1"/>
</dbReference>
<dbReference type="Proteomes" id="UP000444721">
    <property type="component" value="Unassembled WGS sequence"/>
</dbReference>
<dbReference type="FunFam" id="3.40.630.10:FF:000008">
    <property type="entry name" value="Endoplasmic reticulum metallopeptidase 1"/>
    <property type="match status" value="1"/>
</dbReference>
<keyword evidence="13" id="KW-0325">Glycoprotein</keyword>
<dbReference type="VEuPathDB" id="AmoebaDB:NF0005280"/>
<dbReference type="OrthoDB" id="76293at2759"/>
<keyword evidence="4" id="KW-0645">Protease</keyword>
<feature type="domain" description="Peptidase M28" evidence="16">
    <location>
        <begin position="211"/>
        <end position="406"/>
    </location>
</feature>
<evidence type="ECO:0000256" key="9">
    <source>
        <dbReference type="ARBA" id="ARBA00022833"/>
    </source>
</evidence>
<feature type="transmembrane region" description="Helical" evidence="15">
    <location>
        <begin position="458"/>
        <end position="476"/>
    </location>
</feature>
<evidence type="ECO:0000256" key="7">
    <source>
        <dbReference type="ARBA" id="ARBA00022801"/>
    </source>
</evidence>
<reference evidence="17 18" key="1">
    <citation type="journal article" date="2019" name="Sci. Rep.">
        <title>Nanopore sequencing improves the draft genome of the human pathogenic amoeba Naegleria fowleri.</title>
        <authorList>
            <person name="Liechti N."/>
            <person name="Schurch N."/>
            <person name="Bruggmann R."/>
            <person name="Wittwer M."/>
        </authorList>
    </citation>
    <scope>NUCLEOTIDE SEQUENCE [LARGE SCALE GENOMIC DNA]</scope>
    <source>
        <strain evidence="17 18">ATCC 30894</strain>
    </source>
</reference>
<evidence type="ECO:0000256" key="5">
    <source>
        <dbReference type="ARBA" id="ARBA00022692"/>
    </source>
</evidence>
<feature type="transmembrane region" description="Helical" evidence="15">
    <location>
        <begin position="606"/>
        <end position="626"/>
    </location>
</feature>
<proteinExistence type="inferred from homology"/>
<evidence type="ECO:0000256" key="2">
    <source>
        <dbReference type="ARBA" id="ARBA00004477"/>
    </source>
</evidence>
<evidence type="ECO:0000256" key="11">
    <source>
        <dbReference type="ARBA" id="ARBA00023049"/>
    </source>
</evidence>
<dbReference type="GeneID" id="68107594"/>
<comment type="subcellular location">
    <subcellularLocation>
        <location evidence="2">Endoplasmic reticulum membrane</location>
        <topology evidence="2">Multi-pass membrane protein</topology>
    </subcellularLocation>
</comment>
<feature type="transmembrane region" description="Helical" evidence="15">
    <location>
        <begin position="540"/>
        <end position="566"/>
    </location>
</feature>
<keyword evidence="8" id="KW-0256">Endoplasmic reticulum</keyword>
<dbReference type="Gene3D" id="3.40.630.10">
    <property type="entry name" value="Zn peptidases"/>
    <property type="match status" value="1"/>
</dbReference>
<evidence type="ECO:0000256" key="13">
    <source>
        <dbReference type="ARBA" id="ARBA00023180"/>
    </source>
</evidence>
<evidence type="ECO:0000256" key="12">
    <source>
        <dbReference type="ARBA" id="ARBA00023136"/>
    </source>
</evidence>
<feature type="region of interest" description="Disordered" evidence="14">
    <location>
        <begin position="481"/>
        <end position="512"/>
    </location>
</feature>
<comment type="cofactor">
    <cofactor evidence="1">
        <name>Zn(2+)</name>
        <dbReference type="ChEBI" id="CHEBI:29105"/>
    </cofactor>
</comment>
<dbReference type="PANTHER" id="PTHR12147:SF26">
    <property type="entry name" value="PEPTIDASE M28 DOMAIN-CONTAINING PROTEIN"/>
    <property type="match status" value="1"/>
</dbReference>
<keyword evidence="11" id="KW-0482">Metalloprotease</keyword>
<feature type="compositionally biased region" description="Low complexity" evidence="14">
    <location>
        <begin position="10"/>
        <end position="34"/>
    </location>
</feature>
<evidence type="ECO:0000313" key="18">
    <source>
        <dbReference type="Proteomes" id="UP000444721"/>
    </source>
</evidence>
<evidence type="ECO:0000256" key="15">
    <source>
        <dbReference type="SAM" id="Phobius"/>
    </source>
</evidence>
<dbReference type="PANTHER" id="PTHR12147">
    <property type="entry name" value="METALLOPEPTIDASE M28 FAMILY MEMBER"/>
    <property type="match status" value="1"/>
</dbReference>
<organism evidence="17 18">
    <name type="scientific">Naegleria fowleri</name>
    <name type="common">Brain eating amoeba</name>
    <dbReference type="NCBI Taxonomy" id="5763"/>
    <lineage>
        <taxon>Eukaryota</taxon>
        <taxon>Discoba</taxon>
        <taxon>Heterolobosea</taxon>
        <taxon>Tetramitia</taxon>
        <taxon>Eutetramitia</taxon>
        <taxon>Vahlkampfiidae</taxon>
        <taxon>Naegleria</taxon>
    </lineage>
</organism>
<feature type="region of interest" description="Disordered" evidence="14">
    <location>
        <begin position="1"/>
        <end position="50"/>
    </location>
</feature>
<dbReference type="SUPFAM" id="SSF53187">
    <property type="entry name" value="Zn-dependent exopeptidases"/>
    <property type="match status" value="1"/>
</dbReference>
<feature type="transmembrane region" description="Helical" evidence="15">
    <location>
        <begin position="661"/>
        <end position="684"/>
    </location>
</feature>
<feature type="transmembrane region" description="Helical" evidence="15">
    <location>
        <begin position="632"/>
        <end position="649"/>
    </location>
</feature>
<feature type="transmembrane region" description="Helical" evidence="15">
    <location>
        <begin position="699"/>
        <end position="717"/>
    </location>
</feature>
<dbReference type="VEuPathDB" id="AmoebaDB:FDP41_000376"/>
<dbReference type="GO" id="GO:0046872">
    <property type="term" value="F:metal ion binding"/>
    <property type="evidence" value="ECO:0007669"/>
    <property type="project" value="UniProtKB-KW"/>
</dbReference>
<dbReference type="VEuPathDB" id="AmoebaDB:NF0005290"/>
<dbReference type="InterPro" id="IPR007484">
    <property type="entry name" value="Peptidase_M28"/>
</dbReference>
<evidence type="ECO:0000256" key="6">
    <source>
        <dbReference type="ARBA" id="ARBA00022723"/>
    </source>
</evidence>
<keyword evidence="9" id="KW-0862">Zinc</keyword>
<accession>A0A6A5C5A5</accession>
<keyword evidence="10 15" id="KW-1133">Transmembrane helix</keyword>
<evidence type="ECO:0000259" key="16">
    <source>
        <dbReference type="Pfam" id="PF04389"/>
    </source>
</evidence>
<comment type="caution">
    <text evidence="17">The sequence shown here is derived from an EMBL/GenBank/DDBJ whole genome shotgun (WGS) entry which is preliminary data.</text>
</comment>
<evidence type="ECO:0000256" key="14">
    <source>
        <dbReference type="SAM" id="MobiDB-lite"/>
    </source>
</evidence>
<dbReference type="GO" id="GO:0006508">
    <property type="term" value="P:proteolysis"/>
    <property type="evidence" value="ECO:0007669"/>
    <property type="project" value="UniProtKB-KW"/>
</dbReference>
<feature type="transmembrane region" description="Helical" evidence="15">
    <location>
        <begin position="79"/>
        <end position="98"/>
    </location>
</feature>
<keyword evidence="18" id="KW-1185">Reference proteome</keyword>
<dbReference type="AlphaFoldDB" id="A0A6A5C5A5"/>
<comment type="similarity">
    <text evidence="3">Belongs to the peptidase M28 family. M28B subfamily.</text>
</comment>
<dbReference type="GO" id="GO:0008235">
    <property type="term" value="F:metalloexopeptidase activity"/>
    <property type="evidence" value="ECO:0007669"/>
    <property type="project" value="InterPro"/>
</dbReference>
<sequence length="1040" mass="118235">MTPSNDDHSPTISTKSSTTESLSASSSKGAATTTPNNTSKKQHEQYHHQQQQHHSTQLKFVFTYQNQQIVIYDKQIRSLIFWLVIIFLHISILILVYYRQQVPNFSSSSLSSSKLSEFSSQRCIAEARKFYNSSEAFFGRIVGSEEYRKSLHFLGNQLELLKAKNDKFQNHLEMTIDFHYVKDGQATFSMRHPAHIFPNMKITLSYSNVTNILVRLHSRKHLQFLNESILVSSHFDSVPSTQSVSGTIPTFIALEMISNFIHDPDTIRHPVIFLFNSAKEIGLIGSKIFVTRHPWASTVRSVINMESIGSGASRDLTFQSSNTWIMKQFASVCKYPMATAVAQDFFSLGLIPSQSDFNVYTSYLNLTIGGIDSVFYRNGYVHHTNRDTIETLNENTIQHMGENLVPFIKKLASFPTFFPNVNTTPKEDVVFEEITTPAVYFDILSLFIFCYSSSSAQPVYNVIILIALTFMVRKIYAKEKEKNENRKKRRRRVSNASNDSKSTTTTSNQEEIISEPNSEIVARSIHSDEEERYIWSLLKAFGIVLLSLISSMLFPSLVALTLAFIFKNPMSWYATGSVFTLFLFAFPSILGITLVLAIFSSYTSSFYIYVSVWLFWVLVTLVFNWFNIVSGFLPVVVVLALVIASSHTIQKYTKWWIHLSIMMTGYLIFVLEHILIAVDIFVPIMSRSGFVNSIWKCDVAIACFIGFIAFLATNLLYPFVISENQRKSQIANSNKLHLFIFLSVSLILMIFSGLMLTPYSEAAPKRVLVQKVIILPEEDFDAPMSIGVRKGGISEFLHISDTNDDSNAMDLEPPVDPSMSRQQNTRKQKTYISLLHTDSVPVQYVMNGNLGASQTISTNSKEHEIYLIPALAIQQVTSIDYDSFIAIEFNSSLSNSEQSSYLRENPVKTLTFGSKNNVTVILESDILVLSQEIRIYLKPEHVISSSIENMQYRGEFLSFFHLYASSRGDFSKILQFHTLLASHAPRQFTLQIISHYTQSESTNFLFNSEILPYTTELLPRKFISPIYTIVTDTMKTIKIR</sequence>
<keyword evidence="12 15" id="KW-0472">Membrane</keyword>
<evidence type="ECO:0000256" key="1">
    <source>
        <dbReference type="ARBA" id="ARBA00001947"/>
    </source>
</evidence>
<dbReference type="OMA" id="LERYSHF"/>
<keyword evidence="5 15" id="KW-0812">Transmembrane</keyword>
<feature type="transmembrane region" description="Helical" evidence="15">
    <location>
        <begin position="572"/>
        <end position="599"/>
    </location>
</feature>
<evidence type="ECO:0000256" key="4">
    <source>
        <dbReference type="ARBA" id="ARBA00022670"/>
    </source>
</evidence>
<dbReference type="EMBL" id="VFQX01000002">
    <property type="protein sequence ID" value="KAF0984477.1"/>
    <property type="molecule type" value="Genomic_DNA"/>
</dbReference>
<dbReference type="VEuPathDB" id="AmoebaDB:NfTy_000710"/>
<evidence type="ECO:0000256" key="8">
    <source>
        <dbReference type="ARBA" id="ARBA00022824"/>
    </source>
</evidence>
<keyword evidence="7" id="KW-0378">Hydrolase</keyword>
<dbReference type="GO" id="GO:0005789">
    <property type="term" value="C:endoplasmic reticulum membrane"/>
    <property type="evidence" value="ECO:0007669"/>
    <property type="project" value="UniProtKB-SubCell"/>
</dbReference>
<feature type="compositionally biased region" description="Low complexity" evidence="14">
    <location>
        <begin position="494"/>
        <end position="508"/>
    </location>
</feature>
<dbReference type="InterPro" id="IPR045175">
    <property type="entry name" value="M28_fam"/>
</dbReference>
<dbReference type="Pfam" id="PF04389">
    <property type="entry name" value="Peptidase_M28"/>
    <property type="match status" value="1"/>
</dbReference>